<organism evidence="2 3">
    <name type="scientific">Ilyomonas limi</name>
    <dbReference type="NCBI Taxonomy" id="2575867"/>
    <lineage>
        <taxon>Bacteria</taxon>
        <taxon>Pseudomonadati</taxon>
        <taxon>Bacteroidota</taxon>
        <taxon>Chitinophagia</taxon>
        <taxon>Chitinophagales</taxon>
        <taxon>Chitinophagaceae</taxon>
        <taxon>Ilyomonas</taxon>
    </lineage>
</organism>
<dbReference type="EMBL" id="SZQL01000015">
    <property type="protein sequence ID" value="TKK66339.1"/>
    <property type="molecule type" value="Genomic_DNA"/>
</dbReference>
<sequence length="223" mass="25592">MQRLMIIICIWLLACIAPQKGQAQIPIADVIKQGVTKVIKAVDLKVQRLQNKTIWLQNAQKVIENSMSELHLGEITDWVEKQKDLYSDYYNGLSQVKSVIIYYHQIKDISTKQAQLVAEYKHAWNNMQHDKHFSAAELSYMSQIYSGILEETVKNVDQLMMVVNSFVTQMTDAKRIEIINSVAEKVDKNYSDLHQFNNQNVLLSLQRAKDANDAASVKLMYGL</sequence>
<evidence type="ECO:0000313" key="3">
    <source>
        <dbReference type="Proteomes" id="UP000305848"/>
    </source>
</evidence>
<gene>
    <name evidence="2" type="ORF">FC093_17300</name>
</gene>
<evidence type="ECO:0000256" key="1">
    <source>
        <dbReference type="SAM" id="SignalP"/>
    </source>
</evidence>
<feature type="signal peptide" evidence="1">
    <location>
        <begin position="1"/>
        <end position="23"/>
    </location>
</feature>
<name>A0A4U3KWW8_9BACT</name>
<accession>A0A4U3KWW8</accession>
<keyword evidence="3" id="KW-1185">Reference proteome</keyword>
<evidence type="ECO:0000313" key="2">
    <source>
        <dbReference type="EMBL" id="TKK66339.1"/>
    </source>
</evidence>
<comment type="caution">
    <text evidence="2">The sequence shown here is derived from an EMBL/GenBank/DDBJ whole genome shotgun (WGS) entry which is preliminary data.</text>
</comment>
<dbReference type="AlphaFoldDB" id="A0A4U3KWW8"/>
<proteinExistence type="predicted"/>
<feature type="chain" id="PRO_5020603345" evidence="1">
    <location>
        <begin position="24"/>
        <end position="223"/>
    </location>
</feature>
<reference evidence="2 3" key="1">
    <citation type="submission" date="2019-05" db="EMBL/GenBank/DDBJ databases">
        <title>Panacibacter sp. strain 17mud1-8 Genome sequencing and assembly.</title>
        <authorList>
            <person name="Chhetri G."/>
        </authorList>
    </citation>
    <scope>NUCLEOTIDE SEQUENCE [LARGE SCALE GENOMIC DNA]</scope>
    <source>
        <strain evidence="2 3">17mud1-8</strain>
    </source>
</reference>
<protein>
    <submittedName>
        <fullName evidence="2">Conjugal transfer protein TraI</fullName>
    </submittedName>
</protein>
<dbReference type="OrthoDB" id="793529at2"/>
<keyword evidence="1" id="KW-0732">Signal</keyword>
<dbReference type="RefSeq" id="WP_137263071.1">
    <property type="nucleotide sequence ID" value="NZ_SZQL01000015.1"/>
</dbReference>
<dbReference type="PROSITE" id="PS51257">
    <property type="entry name" value="PROKAR_LIPOPROTEIN"/>
    <property type="match status" value="1"/>
</dbReference>
<dbReference type="Proteomes" id="UP000305848">
    <property type="component" value="Unassembled WGS sequence"/>
</dbReference>